<dbReference type="AlphaFoldDB" id="A0A5B0MU13"/>
<dbReference type="EMBL" id="VSWC01000132">
    <property type="protein sequence ID" value="KAA1079598.1"/>
    <property type="molecule type" value="Genomic_DNA"/>
</dbReference>
<evidence type="ECO:0000313" key="3">
    <source>
        <dbReference type="Proteomes" id="UP000324748"/>
    </source>
</evidence>
<feature type="compositionally biased region" description="Polar residues" evidence="1">
    <location>
        <begin position="1"/>
        <end position="10"/>
    </location>
</feature>
<evidence type="ECO:0000313" key="2">
    <source>
        <dbReference type="EMBL" id="KAA1079598.1"/>
    </source>
</evidence>
<keyword evidence="3" id="KW-1185">Reference proteome</keyword>
<gene>
    <name evidence="2" type="ORF">PGT21_016934</name>
</gene>
<accession>A0A5B0MU13</accession>
<comment type="caution">
    <text evidence="2">The sequence shown here is derived from an EMBL/GenBank/DDBJ whole genome shotgun (WGS) entry which is preliminary data.</text>
</comment>
<organism evidence="2 3">
    <name type="scientific">Puccinia graminis f. sp. tritici</name>
    <dbReference type="NCBI Taxonomy" id="56615"/>
    <lineage>
        <taxon>Eukaryota</taxon>
        <taxon>Fungi</taxon>
        <taxon>Dikarya</taxon>
        <taxon>Basidiomycota</taxon>
        <taxon>Pucciniomycotina</taxon>
        <taxon>Pucciniomycetes</taxon>
        <taxon>Pucciniales</taxon>
        <taxon>Pucciniaceae</taxon>
        <taxon>Puccinia</taxon>
    </lineage>
</organism>
<sequence length="439" mass="49832">MTTFASSSTHGLGKPLPEKDLNSLPSTMDSKHSTPHVSSEPNLTLWDDFWSGNDSNISELLDSWRRLDSTLDSSQEENQDVSFSSSSLKTPCQIDIDKNFLPVQELDIKKGKMVHSEDWIKFLNDPTTNEVISPKTVQNESSSNLQPNTWEVLYLENHQNLPGMINSWRNFEVDLQTVQDKNKKFVSSLSLLPTPNQNHIKKQFFISGEVERNIESLNYDKHLTEIPHNPASKDVIGPSPSTTQFYKTFSTSDFLISLNSKNRSRFGNHATDGQLKRRRVSLEKVENHEDKPFSFLEASTNLNSGKLTSSDNPNSAKSIMEHNSLAHENTMLPHPEKDNLFKEDQNLVGILDSWESLKAKFKAIYKGRSSTNVASSYIERVDPPMHSMGHSLMCSVTESNQEKVEHDKSLNSREEQSHHPKCKDDFEPIYHRNADSINS</sequence>
<proteinExistence type="predicted"/>
<reference evidence="2 3" key="1">
    <citation type="submission" date="2019-05" db="EMBL/GenBank/DDBJ databases">
        <title>Emergence of the Ug99 lineage of the wheat stem rust pathogen through somatic hybridization.</title>
        <authorList>
            <person name="Li F."/>
            <person name="Upadhyaya N.M."/>
            <person name="Sperschneider J."/>
            <person name="Matny O."/>
            <person name="Nguyen-Phuc H."/>
            <person name="Mago R."/>
            <person name="Raley C."/>
            <person name="Miller M.E."/>
            <person name="Silverstein K.A.T."/>
            <person name="Henningsen E."/>
            <person name="Hirsch C.D."/>
            <person name="Visser B."/>
            <person name="Pretorius Z.A."/>
            <person name="Steffenson B.J."/>
            <person name="Schwessinger B."/>
            <person name="Dodds P.N."/>
            <person name="Figueroa M."/>
        </authorList>
    </citation>
    <scope>NUCLEOTIDE SEQUENCE [LARGE SCALE GENOMIC DNA]</scope>
    <source>
        <strain evidence="2">21-0</strain>
    </source>
</reference>
<feature type="region of interest" description="Disordered" evidence="1">
    <location>
        <begin position="1"/>
        <end position="40"/>
    </location>
</feature>
<dbReference type="Proteomes" id="UP000324748">
    <property type="component" value="Unassembled WGS sequence"/>
</dbReference>
<feature type="region of interest" description="Disordered" evidence="1">
    <location>
        <begin position="398"/>
        <end position="439"/>
    </location>
</feature>
<protein>
    <submittedName>
        <fullName evidence="2">Uncharacterized protein</fullName>
    </submittedName>
</protein>
<feature type="compositionally biased region" description="Basic and acidic residues" evidence="1">
    <location>
        <begin position="400"/>
        <end position="439"/>
    </location>
</feature>
<evidence type="ECO:0000256" key="1">
    <source>
        <dbReference type="SAM" id="MobiDB-lite"/>
    </source>
</evidence>
<name>A0A5B0MU13_PUCGR</name>